<dbReference type="SUPFAM" id="SSF52161">
    <property type="entry name" value="Ribosomal protein L13"/>
    <property type="match status" value="1"/>
</dbReference>
<evidence type="ECO:0000256" key="3">
    <source>
        <dbReference type="ARBA" id="ARBA00023274"/>
    </source>
</evidence>
<comment type="similarity">
    <text evidence="1 4">Belongs to the universal ribosomal protein uL13 family.</text>
</comment>
<dbReference type="AlphaFoldDB" id="C0EC21"/>
<dbReference type="CDD" id="cd00392">
    <property type="entry name" value="Ribosomal_L13"/>
    <property type="match status" value="1"/>
</dbReference>
<gene>
    <name evidence="4 5" type="primary">rplM</name>
    <name evidence="5" type="ORF">CLOSTMETH_01390</name>
</gene>
<evidence type="ECO:0000256" key="2">
    <source>
        <dbReference type="ARBA" id="ARBA00022980"/>
    </source>
</evidence>
<comment type="subunit">
    <text evidence="4">Part of the 50S ribosomal subunit.</text>
</comment>
<comment type="function">
    <text evidence="4">This protein is one of the early assembly proteins of the 50S ribosomal subunit, although it is not seen to bind rRNA by itself. It is important during the early stages of 50S assembly.</text>
</comment>
<dbReference type="EMBL" id="ACEC01000045">
    <property type="protein sequence ID" value="EEG31082.1"/>
    <property type="molecule type" value="Genomic_DNA"/>
</dbReference>
<dbReference type="InterPro" id="IPR005822">
    <property type="entry name" value="Ribosomal_uL13"/>
</dbReference>
<dbReference type="InterPro" id="IPR005823">
    <property type="entry name" value="Ribosomal_uL13_bac-type"/>
</dbReference>
<sequence length="138" mass="15264">MAKASEVSRKWYVIDAAGKPLGRVAAQAAHLLRGKHKPTFTPHVDCGDHVIIINCKDAVLTGNKLQQKSYQWHTGWIGGLKTIKYDALMKTHPEKAMSLAVEGMLPHNTQGRNAARRLRVYAGAEHTHAAQSPETYEL</sequence>
<dbReference type="InterPro" id="IPR036899">
    <property type="entry name" value="Ribosomal_uL13_sf"/>
</dbReference>
<dbReference type="GO" id="GO:0017148">
    <property type="term" value="P:negative regulation of translation"/>
    <property type="evidence" value="ECO:0007669"/>
    <property type="project" value="TreeGrafter"/>
</dbReference>
<protein>
    <recommendedName>
        <fullName evidence="4">Large ribosomal subunit protein uL13</fullName>
    </recommendedName>
</protein>
<dbReference type="GO" id="GO:0022625">
    <property type="term" value="C:cytosolic large ribosomal subunit"/>
    <property type="evidence" value="ECO:0007669"/>
    <property type="project" value="TreeGrafter"/>
</dbReference>
<dbReference type="PIRSF" id="PIRSF002181">
    <property type="entry name" value="Ribosomal_L13"/>
    <property type="match status" value="1"/>
</dbReference>
<dbReference type="NCBIfam" id="TIGR01066">
    <property type="entry name" value="rplM_bact"/>
    <property type="match status" value="1"/>
</dbReference>
<dbReference type="eggNOG" id="COG0102">
    <property type="taxonomic scope" value="Bacteria"/>
</dbReference>
<dbReference type="GO" id="GO:0003735">
    <property type="term" value="F:structural constituent of ribosome"/>
    <property type="evidence" value="ECO:0007669"/>
    <property type="project" value="InterPro"/>
</dbReference>
<evidence type="ECO:0000313" key="6">
    <source>
        <dbReference type="Proteomes" id="UP000003340"/>
    </source>
</evidence>
<comment type="caution">
    <text evidence="5">The sequence shown here is derived from an EMBL/GenBank/DDBJ whole genome shotgun (WGS) entry which is preliminary data.</text>
</comment>
<evidence type="ECO:0000313" key="5">
    <source>
        <dbReference type="EMBL" id="EEG31082.1"/>
    </source>
</evidence>
<keyword evidence="3 4" id="KW-0687">Ribonucleoprotein</keyword>
<dbReference type="GO" id="GO:0006412">
    <property type="term" value="P:translation"/>
    <property type="evidence" value="ECO:0007669"/>
    <property type="project" value="UniProtKB-UniRule"/>
</dbReference>
<dbReference type="HAMAP" id="MF_01366">
    <property type="entry name" value="Ribosomal_uL13"/>
    <property type="match status" value="1"/>
</dbReference>
<dbReference type="HOGENOM" id="CLU_082184_2_2_9"/>
<reference evidence="5 6" key="2">
    <citation type="submission" date="2009-02" db="EMBL/GenBank/DDBJ databases">
        <title>Draft genome sequence of Clostridium methylpentosum (DSM 5476).</title>
        <authorList>
            <person name="Sudarsanam P."/>
            <person name="Ley R."/>
            <person name="Guruge J."/>
            <person name="Turnbaugh P.J."/>
            <person name="Mahowald M."/>
            <person name="Liep D."/>
            <person name="Gordon J."/>
        </authorList>
    </citation>
    <scope>NUCLEOTIDE SEQUENCE [LARGE SCALE GENOMIC DNA]</scope>
    <source>
        <strain evidence="5 6">DSM 5476</strain>
    </source>
</reference>
<accession>C0EC21</accession>
<evidence type="ECO:0000256" key="4">
    <source>
        <dbReference type="HAMAP-Rule" id="MF_01366"/>
    </source>
</evidence>
<name>C0EC21_9FIRM</name>
<dbReference type="PANTHER" id="PTHR11545:SF2">
    <property type="entry name" value="LARGE RIBOSOMAL SUBUNIT PROTEIN UL13M"/>
    <property type="match status" value="1"/>
</dbReference>
<keyword evidence="6" id="KW-1185">Reference proteome</keyword>
<organism evidence="5 6">
    <name type="scientific">[Clostridium] methylpentosum DSM 5476</name>
    <dbReference type="NCBI Taxonomy" id="537013"/>
    <lineage>
        <taxon>Bacteria</taxon>
        <taxon>Bacillati</taxon>
        <taxon>Bacillota</taxon>
        <taxon>Clostridia</taxon>
        <taxon>Eubacteriales</taxon>
        <taxon>Oscillospiraceae</taxon>
        <taxon>Oscillospiraceae incertae sedis</taxon>
    </lineage>
</organism>
<proteinExistence type="inferred from homology"/>
<evidence type="ECO:0000256" key="1">
    <source>
        <dbReference type="ARBA" id="ARBA00006227"/>
    </source>
</evidence>
<dbReference type="Pfam" id="PF00572">
    <property type="entry name" value="Ribosomal_L13"/>
    <property type="match status" value="1"/>
</dbReference>
<dbReference type="STRING" id="537013.CLOSTMETH_01390"/>
<dbReference type="Proteomes" id="UP000003340">
    <property type="component" value="Unassembled WGS sequence"/>
</dbReference>
<reference evidence="5 6" key="1">
    <citation type="submission" date="2009-01" db="EMBL/GenBank/DDBJ databases">
        <authorList>
            <person name="Fulton L."/>
            <person name="Clifton S."/>
            <person name="Fulton B."/>
            <person name="Xu J."/>
            <person name="Minx P."/>
            <person name="Pepin K.H."/>
            <person name="Johnson M."/>
            <person name="Bhonagiri V."/>
            <person name="Nash W.E."/>
            <person name="Mardis E.R."/>
            <person name="Wilson R.K."/>
        </authorList>
    </citation>
    <scope>NUCLEOTIDE SEQUENCE [LARGE SCALE GENOMIC DNA]</scope>
    <source>
        <strain evidence="5 6">DSM 5476</strain>
    </source>
</reference>
<dbReference type="GO" id="GO:0003729">
    <property type="term" value="F:mRNA binding"/>
    <property type="evidence" value="ECO:0007669"/>
    <property type="project" value="TreeGrafter"/>
</dbReference>
<keyword evidence="2 4" id="KW-0689">Ribosomal protein</keyword>
<dbReference type="Gene3D" id="3.90.1180.10">
    <property type="entry name" value="Ribosomal protein L13"/>
    <property type="match status" value="1"/>
</dbReference>
<dbReference type="PANTHER" id="PTHR11545">
    <property type="entry name" value="RIBOSOMAL PROTEIN L13"/>
    <property type="match status" value="1"/>
</dbReference>